<name>A0A1B7WGN5_APHFL</name>
<feature type="compositionally biased region" description="Low complexity" evidence="1">
    <location>
        <begin position="44"/>
        <end position="53"/>
    </location>
</feature>
<evidence type="ECO:0000313" key="2">
    <source>
        <dbReference type="EMBL" id="OBQ36140.1"/>
    </source>
</evidence>
<accession>A0A1B7WGN5</accession>
<reference evidence="2 3" key="1">
    <citation type="submission" date="2015-09" db="EMBL/GenBank/DDBJ databases">
        <title>Aphanizomenon flos-aquae WA102.</title>
        <authorList>
            <person name="Driscoll C."/>
        </authorList>
    </citation>
    <scope>NUCLEOTIDE SEQUENCE [LARGE SCALE GENOMIC DNA]</scope>
    <source>
        <strain evidence="2">WA102</strain>
    </source>
</reference>
<dbReference type="AlphaFoldDB" id="A0A1B7WGN5"/>
<dbReference type="EMBL" id="LJOW01000332">
    <property type="protein sequence ID" value="OBQ36140.1"/>
    <property type="molecule type" value="Genomic_DNA"/>
</dbReference>
<sequence>MNKTRASNPILEEAGRFTPRRRVFSGDRRLRILANSTPENRGHSLSPSFSPFTPSRPNPPQFRLDPQLLVPGIFDPFDELVPLVENLEIMGDEEEEQRIFNRGAGALNRTPIGAGRGEADKEEPEVQRSSGRGKARTTLVRPTPFAPDRNRTREEIERDLEAANARMRQEDRVIAETRAR</sequence>
<gene>
    <name evidence="2" type="ORF">AN484_25875</name>
</gene>
<evidence type="ECO:0000313" key="3">
    <source>
        <dbReference type="Proteomes" id="UP000092093"/>
    </source>
</evidence>
<feature type="non-terminal residue" evidence="2">
    <location>
        <position position="180"/>
    </location>
</feature>
<proteinExistence type="predicted"/>
<comment type="caution">
    <text evidence="2">The sequence shown here is derived from an EMBL/GenBank/DDBJ whole genome shotgun (WGS) entry which is preliminary data.</text>
</comment>
<dbReference type="Proteomes" id="UP000092093">
    <property type="component" value="Unassembled WGS sequence"/>
</dbReference>
<evidence type="ECO:0000256" key="1">
    <source>
        <dbReference type="SAM" id="MobiDB-lite"/>
    </source>
</evidence>
<feature type="region of interest" description="Disordered" evidence="1">
    <location>
        <begin position="34"/>
        <end position="60"/>
    </location>
</feature>
<feature type="region of interest" description="Disordered" evidence="1">
    <location>
        <begin position="110"/>
        <end position="180"/>
    </location>
</feature>
<organism evidence="2 3">
    <name type="scientific">Aphanizomenon flos-aquae WA102</name>
    <dbReference type="NCBI Taxonomy" id="1710896"/>
    <lineage>
        <taxon>Bacteria</taxon>
        <taxon>Bacillati</taxon>
        <taxon>Cyanobacteriota</taxon>
        <taxon>Cyanophyceae</taxon>
        <taxon>Nostocales</taxon>
        <taxon>Aphanizomenonaceae</taxon>
        <taxon>Aphanizomenon</taxon>
    </lineage>
</organism>
<feature type="compositionally biased region" description="Basic and acidic residues" evidence="1">
    <location>
        <begin position="148"/>
        <end position="180"/>
    </location>
</feature>
<protein>
    <submittedName>
        <fullName evidence="2">Uncharacterized protein</fullName>
    </submittedName>
</protein>